<name>A0A914DGQ2_9BILA</name>
<keyword evidence="2" id="KW-1185">Reference proteome</keyword>
<proteinExistence type="predicted"/>
<feature type="region of interest" description="Disordered" evidence="1">
    <location>
        <begin position="69"/>
        <end position="103"/>
    </location>
</feature>
<evidence type="ECO:0000313" key="3">
    <source>
        <dbReference type="WBParaSite" id="ACRNAN_scaffold24702.g15836.t1"/>
    </source>
</evidence>
<feature type="compositionally biased region" description="Polar residues" evidence="1">
    <location>
        <begin position="78"/>
        <end position="87"/>
    </location>
</feature>
<feature type="compositionally biased region" description="Polar residues" evidence="1">
    <location>
        <begin position="119"/>
        <end position="134"/>
    </location>
</feature>
<sequence length="142" mass="16451">MFYFHIANRYPNGNQALRCRSCSNLKHVHKLPFKVPYIFVHNGRVVGKDPDNPGTEHFCQPEFPNYPVIKKRTRKSTQETPKTSTEQLEPDTSIDNTNTPENLTTQFDEYDEEINQELLTSIDCTPQNSLNETSLKYEDPDT</sequence>
<organism evidence="2 3">
    <name type="scientific">Acrobeloides nanus</name>
    <dbReference type="NCBI Taxonomy" id="290746"/>
    <lineage>
        <taxon>Eukaryota</taxon>
        <taxon>Metazoa</taxon>
        <taxon>Ecdysozoa</taxon>
        <taxon>Nematoda</taxon>
        <taxon>Chromadorea</taxon>
        <taxon>Rhabditida</taxon>
        <taxon>Tylenchina</taxon>
        <taxon>Cephalobomorpha</taxon>
        <taxon>Cephaloboidea</taxon>
        <taxon>Cephalobidae</taxon>
        <taxon>Acrobeloides</taxon>
    </lineage>
</organism>
<dbReference type="Proteomes" id="UP000887540">
    <property type="component" value="Unplaced"/>
</dbReference>
<dbReference type="AlphaFoldDB" id="A0A914DGQ2"/>
<feature type="compositionally biased region" description="Polar residues" evidence="1">
    <location>
        <begin position="93"/>
        <end position="103"/>
    </location>
</feature>
<feature type="region of interest" description="Disordered" evidence="1">
    <location>
        <begin position="119"/>
        <end position="142"/>
    </location>
</feature>
<accession>A0A914DGQ2</accession>
<evidence type="ECO:0000256" key="1">
    <source>
        <dbReference type="SAM" id="MobiDB-lite"/>
    </source>
</evidence>
<reference evidence="3" key="1">
    <citation type="submission" date="2022-11" db="UniProtKB">
        <authorList>
            <consortium name="WormBaseParasite"/>
        </authorList>
    </citation>
    <scope>IDENTIFICATION</scope>
</reference>
<evidence type="ECO:0000313" key="2">
    <source>
        <dbReference type="Proteomes" id="UP000887540"/>
    </source>
</evidence>
<dbReference type="WBParaSite" id="ACRNAN_scaffold24702.g15836.t1">
    <property type="protein sequence ID" value="ACRNAN_scaffold24702.g15836.t1"/>
    <property type="gene ID" value="ACRNAN_scaffold24702.g15836"/>
</dbReference>
<protein>
    <submittedName>
        <fullName evidence="3">Uncharacterized protein</fullName>
    </submittedName>
</protein>